<accession>A0A8J7J0Z8</accession>
<dbReference type="InterPro" id="IPR039437">
    <property type="entry name" value="FrzH/put_lumazine-bd"/>
</dbReference>
<reference evidence="1" key="1">
    <citation type="submission" date="2020-12" db="EMBL/GenBank/DDBJ databases">
        <title>Sedimentitalea sp. nov., isolated from sand in Incheon.</title>
        <authorList>
            <person name="Kim W."/>
        </authorList>
    </citation>
    <scope>NUCLEOTIDE SEQUENCE</scope>
    <source>
        <strain evidence="1">CAU 1593</strain>
    </source>
</reference>
<evidence type="ECO:0000313" key="2">
    <source>
        <dbReference type="Proteomes" id="UP000619079"/>
    </source>
</evidence>
<proteinExistence type="predicted"/>
<dbReference type="SUPFAM" id="SSF54427">
    <property type="entry name" value="NTF2-like"/>
    <property type="match status" value="1"/>
</dbReference>
<dbReference type="InterPro" id="IPR032710">
    <property type="entry name" value="NTF2-like_dom_sf"/>
</dbReference>
<sequence length="118" mass="13146">MTSPTCSPRATVDAYIEGTRNRDIALLKQLFHDDAVMTGWFDGSLGVGGPGPFFQELEQNEVGQNYTGTVVSVVQTDRIATAQVDETNLLGVSFSNHFHLIQIDDGNWRIISKLFRHY</sequence>
<comment type="caution">
    <text evidence="1">The sequence shown here is derived from an EMBL/GenBank/DDBJ whole genome shotgun (WGS) entry which is preliminary data.</text>
</comment>
<dbReference type="Pfam" id="PF12893">
    <property type="entry name" value="Lumazine_bd_2"/>
    <property type="match status" value="1"/>
</dbReference>
<keyword evidence="2" id="KW-1185">Reference proteome</keyword>
<dbReference type="Gene3D" id="3.10.450.50">
    <property type="match status" value="1"/>
</dbReference>
<gene>
    <name evidence="1" type="ORF">JF290_06795</name>
</gene>
<protein>
    <submittedName>
        <fullName evidence="1">Nuclear transport factor 2 family protein</fullName>
    </submittedName>
</protein>
<name>A0A8J7J0Z8_9RHOB</name>
<organism evidence="1 2">
    <name type="scientific">Sedimentitalea arenosa</name>
    <dbReference type="NCBI Taxonomy" id="2798803"/>
    <lineage>
        <taxon>Bacteria</taxon>
        <taxon>Pseudomonadati</taxon>
        <taxon>Pseudomonadota</taxon>
        <taxon>Alphaproteobacteria</taxon>
        <taxon>Rhodobacterales</taxon>
        <taxon>Paracoccaceae</taxon>
        <taxon>Sedimentitalea</taxon>
    </lineage>
</organism>
<dbReference type="AlphaFoldDB" id="A0A8J7J0Z8"/>
<dbReference type="RefSeq" id="WP_199024090.1">
    <property type="nucleotide sequence ID" value="NZ_JAELVR010000004.1"/>
</dbReference>
<dbReference type="EMBL" id="JAELVR010000004">
    <property type="protein sequence ID" value="MBJ6371230.1"/>
    <property type="molecule type" value="Genomic_DNA"/>
</dbReference>
<dbReference type="Proteomes" id="UP000619079">
    <property type="component" value="Unassembled WGS sequence"/>
</dbReference>
<evidence type="ECO:0000313" key="1">
    <source>
        <dbReference type="EMBL" id="MBJ6371230.1"/>
    </source>
</evidence>